<comment type="caution">
    <text evidence="1">The sequence shown here is derived from an EMBL/GenBank/DDBJ whole genome shotgun (WGS) entry which is preliminary data.</text>
</comment>
<evidence type="ECO:0008006" key="3">
    <source>
        <dbReference type="Google" id="ProtNLM"/>
    </source>
</evidence>
<sequence length="131" mass="14549">MTPRVFVWDCEALSRAVRGDRRMALLLKLAGEGEARLVTSPMTLVEAYDGRVPERRWDWVLSRVTVTSVGKQEAKQARLLLKHAGMHGHKHAIEAVLAVIARGQRGEVTVFSSDAGDMERLLPPQVPVVKL</sequence>
<gene>
    <name evidence="1" type="ORF">RM780_17030</name>
</gene>
<protein>
    <recommendedName>
        <fullName evidence="3">PIN domain-containing protein</fullName>
    </recommendedName>
</protein>
<organism evidence="1 2">
    <name type="scientific">Streptomyces boetiae</name>
    <dbReference type="NCBI Taxonomy" id="3075541"/>
    <lineage>
        <taxon>Bacteria</taxon>
        <taxon>Bacillati</taxon>
        <taxon>Actinomycetota</taxon>
        <taxon>Actinomycetes</taxon>
        <taxon>Kitasatosporales</taxon>
        <taxon>Streptomycetaceae</taxon>
        <taxon>Streptomyces</taxon>
    </lineage>
</organism>
<evidence type="ECO:0000313" key="1">
    <source>
        <dbReference type="EMBL" id="MDT0308651.1"/>
    </source>
</evidence>
<keyword evidence="2" id="KW-1185">Reference proteome</keyword>
<evidence type="ECO:0000313" key="2">
    <source>
        <dbReference type="Proteomes" id="UP001183388"/>
    </source>
</evidence>
<accession>A0ABU2LB07</accession>
<name>A0ABU2LB07_9ACTN</name>
<dbReference type="EMBL" id="JAVREN010000024">
    <property type="protein sequence ID" value="MDT0308651.1"/>
    <property type="molecule type" value="Genomic_DNA"/>
</dbReference>
<dbReference type="Proteomes" id="UP001183388">
    <property type="component" value="Unassembled WGS sequence"/>
</dbReference>
<dbReference type="RefSeq" id="WP_311631590.1">
    <property type="nucleotide sequence ID" value="NZ_JAVREN010000024.1"/>
</dbReference>
<reference evidence="2" key="1">
    <citation type="submission" date="2023-07" db="EMBL/GenBank/DDBJ databases">
        <title>30 novel species of actinomycetes from the DSMZ collection.</title>
        <authorList>
            <person name="Nouioui I."/>
        </authorList>
    </citation>
    <scope>NUCLEOTIDE SEQUENCE [LARGE SCALE GENOMIC DNA]</scope>
    <source>
        <strain evidence="2">DSM 44917</strain>
    </source>
</reference>
<proteinExistence type="predicted"/>